<protein>
    <submittedName>
        <fullName evidence="3">2-keto-4-pentenoate hydratase/2-oxohepta-3-ene-1,7-dioic acid hydratase in catechol pathway</fullName>
    </submittedName>
</protein>
<keyword evidence="4" id="KW-1185">Reference proteome</keyword>
<dbReference type="OrthoDB" id="9805307at2"/>
<dbReference type="Proteomes" id="UP000295807">
    <property type="component" value="Unassembled WGS sequence"/>
</dbReference>
<evidence type="ECO:0000256" key="1">
    <source>
        <dbReference type="ARBA" id="ARBA00022723"/>
    </source>
</evidence>
<dbReference type="Gene3D" id="3.90.850.10">
    <property type="entry name" value="Fumarylacetoacetase-like, C-terminal domain"/>
    <property type="match status" value="1"/>
</dbReference>
<dbReference type="SUPFAM" id="SSF56529">
    <property type="entry name" value="FAH"/>
    <property type="match status" value="1"/>
</dbReference>
<accession>A0A4R3L0A2</accession>
<name>A0A4R3L0A2_9SPHI</name>
<dbReference type="InterPro" id="IPR036663">
    <property type="entry name" value="Fumarylacetoacetase_C_sf"/>
</dbReference>
<keyword evidence="1" id="KW-0479">Metal-binding</keyword>
<sequence>MKIIAVGRNYAEHARELNNAVPEEPVIFLKPDTALLKDNNAFYLPEFAQEIHHEIEVVVRVCKEGKHVPEKFAGNYINAVGLGIDFTARDLQQRLKEQGLPWERAKAFDHSAPLSSLRPVHGLEELRSLGFRLDINGKKVQEGNTEQMLFPVARLVSFISTFITLRKGDLIFTGTPSGVGKVAIGDHLEGYLEGEKLLDFYIK</sequence>
<gene>
    <name evidence="3" type="ORF">EDD80_101540</name>
</gene>
<dbReference type="GO" id="GO:0046872">
    <property type="term" value="F:metal ion binding"/>
    <property type="evidence" value="ECO:0007669"/>
    <property type="project" value="UniProtKB-KW"/>
</dbReference>
<dbReference type="PANTHER" id="PTHR11820:SF7">
    <property type="entry name" value="ACYLPYRUVASE FAHD1, MITOCHONDRIAL"/>
    <property type="match status" value="1"/>
</dbReference>
<dbReference type="RefSeq" id="WP_132127776.1">
    <property type="nucleotide sequence ID" value="NZ_CP042432.1"/>
</dbReference>
<proteinExistence type="predicted"/>
<dbReference type="GO" id="GO:0018773">
    <property type="term" value="F:acetylpyruvate hydrolase activity"/>
    <property type="evidence" value="ECO:0007669"/>
    <property type="project" value="TreeGrafter"/>
</dbReference>
<evidence type="ECO:0000259" key="2">
    <source>
        <dbReference type="Pfam" id="PF01557"/>
    </source>
</evidence>
<evidence type="ECO:0000313" key="3">
    <source>
        <dbReference type="EMBL" id="TCS90340.1"/>
    </source>
</evidence>
<comment type="caution">
    <text evidence="3">The sequence shown here is derived from an EMBL/GenBank/DDBJ whole genome shotgun (WGS) entry which is preliminary data.</text>
</comment>
<dbReference type="InterPro" id="IPR011234">
    <property type="entry name" value="Fumarylacetoacetase-like_C"/>
</dbReference>
<evidence type="ECO:0000313" key="4">
    <source>
        <dbReference type="Proteomes" id="UP000295807"/>
    </source>
</evidence>
<dbReference type="Pfam" id="PF01557">
    <property type="entry name" value="FAA_hydrolase"/>
    <property type="match status" value="1"/>
</dbReference>
<organism evidence="3 4">
    <name type="scientific">Anseongella ginsenosidimutans</name>
    <dbReference type="NCBI Taxonomy" id="496056"/>
    <lineage>
        <taxon>Bacteria</taxon>
        <taxon>Pseudomonadati</taxon>
        <taxon>Bacteroidota</taxon>
        <taxon>Sphingobacteriia</taxon>
        <taxon>Sphingobacteriales</taxon>
        <taxon>Sphingobacteriaceae</taxon>
        <taxon>Anseongella</taxon>
    </lineage>
</organism>
<dbReference type="PANTHER" id="PTHR11820">
    <property type="entry name" value="ACYLPYRUVASE"/>
    <property type="match status" value="1"/>
</dbReference>
<reference evidence="3 4" key="1">
    <citation type="submission" date="2019-03" db="EMBL/GenBank/DDBJ databases">
        <title>Genomic Encyclopedia of Type Strains, Phase IV (KMG-IV): sequencing the most valuable type-strain genomes for metagenomic binning, comparative biology and taxonomic classification.</title>
        <authorList>
            <person name="Goeker M."/>
        </authorList>
    </citation>
    <scope>NUCLEOTIDE SEQUENCE [LARGE SCALE GENOMIC DNA]</scope>
    <source>
        <strain evidence="3 4">DSM 21100</strain>
    </source>
</reference>
<dbReference type="AlphaFoldDB" id="A0A4R3L0A2"/>
<feature type="domain" description="Fumarylacetoacetase-like C-terminal" evidence="2">
    <location>
        <begin position="2"/>
        <end position="192"/>
    </location>
</feature>
<dbReference type="EMBL" id="SMAD01000001">
    <property type="protein sequence ID" value="TCS90340.1"/>
    <property type="molecule type" value="Genomic_DNA"/>
</dbReference>